<organism evidence="1 2">
    <name type="scientific">Larimichthys crocea</name>
    <name type="common">Large yellow croaker</name>
    <name type="synonym">Pseudosciaena crocea</name>
    <dbReference type="NCBI Taxonomy" id="215358"/>
    <lineage>
        <taxon>Eukaryota</taxon>
        <taxon>Metazoa</taxon>
        <taxon>Chordata</taxon>
        <taxon>Craniata</taxon>
        <taxon>Vertebrata</taxon>
        <taxon>Euteleostomi</taxon>
        <taxon>Actinopterygii</taxon>
        <taxon>Neopterygii</taxon>
        <taxon>Teleostei</taxon>
        <taxon>Neoteleostei</taxon>
        <taxon>Acanthomorphata</taxon>
        <taxon>Eupercaria</taxon>
        <taxon>Sciaenidae</taxon>
        <taxon>Larimichthys</taxon>
    </lineage>
</organism>
<accession>A0ACD3QQD4</accession>
<sequence>MFSALFSLQGNQADESRMALLGKLVSMAIAVGRVPILECAATWLQRTHRVYCVRLAQVLVDDYCSMVPGSVPTLQNIHSASPRFCCQFITAVTTLYDLTSEELTPPLELLQMIASWIQDDPRLVLITFLNTPLSGSQPISSLDVTPLGGFGALVFMLLPNILNEKGLFGRLALLQMESLATLTSDLSRLLDQADKHTHTSSTDTHTLSQLTLDRLAQALQVAMANGALLCSREDLRAICSRLPHN</sequence>
<protein>
    <submittedName>
        <fullName evidence="1">Uncharacterized protein</fullName>
    </submittedName>
</protein>
<dbReference type="Proteomes" id="UP000793456">
    <property type="component" value="Chromosome XV"/>
</dbReference>
<proteinExistence type="predicted"/>
<reference evidence="1" key="1">
    <citation type="submission" date="2018-11" db="EMBL/GenBank/DDBJ databases">
        <title>The sequence and de novo assembly of Larimichthys crocea genome using PacBio and Hi-C technologies.</title>
        <authorList>
            <person name="Xu P."/>
            <person name="Chen B."/>
            <person name="Zhou Z."/>
            <person name="Ke Q."/>
            <person name="Wu Y."/>
            <person name="Bai H."/>
            <person name="Pu F."/>
        </authorList>
    </citation>
    <scope>NUCLEOTIDE SEQUENCE</scope>
    <source>
        <tissue evidence="1">Muscle</tissue>
    </source>
</reference>
<comment type="caution">
    <text evidence="1">The sequence shown here is derived from an EMBL/GenBank/DDBJ whole genome shotgun (WGS) entry which is preliminary data.</text>
</comment>
<evidence type="ECO:0000313" key="1">
    <source>
        <dbReference type="EMBL" id="TMS09487.1"/>
    </source>
</evidence>
<dbReference type="EMBL" id="CM011688">
    <property type="protein sequence ID" value="TMS09487.1"/>
    <property type="molecule type" value="Genomic_DNA"/>
</dbReference>
<evidence type="ECO:0000313" key="2">
    <source>
        <dbReference type="Proteomes" id="UP000793456"/>
    </source>
</evidence>
<keyword evidence="2" id="KW-1185">Reference proteome</keyword>
<feature type="non-terminal residue" evidence="1">
    <location>
        <position position="245"/>
    </location>
</feature>
<name>A0ACD3QQD4_LARCR</name>
<gene>
    <name evidence="1" type="ORF">E3U43_002146</name>
</gene>